<dbReference type="OrthoDB" id="10508538at2759"/>
<dbReference type="AlphaFoldDB" id="A0A1Y2ID12"/>
<gene>
    <name evidence="1" type="ORF">PYCCODRAFT_901375</name>
</gene>
<name>A0A1Y2ID12_TRAC3</name>
<accession>A0A1Y2ID12</accession>
<evidence type="ECO:0000313" key="1">
    <source>
        <dbReference type="EMBL" id="OSC99018.1"/>
    </source>
</evidence>
<organism evidence="1 2">
    <name type="scientific">Trametes coccinea (strain BRFM310)</name>
    <name type="common">Pycnoporus coccineus</name>
    <dbReference type="NCBI Taxonomy" id="1353009"/>
    <lineage>
        <taxon>Eukaryota</taxon>
        <taxon>Fungi</taxon>
        <taxon>Dikarya</taxon>
        <taxon>Basidiomycota</taxon>
        <taxon>Agaricomycotina</taxon>
        <taxon>Agaricomycetes</taxon>
        <taxon>Polyporales</taxon>
        <taxon>Polyporaceae</taxon>
        <taxon>Trametes</taxon>
    </lineage>
</organism>
<dbReference type="EMBL" id="KZ084132">
    <property type="protein sequence ID" value="OSC99018.1"/>
    <property type="molecule type" value="Genomic_DNA"/>
</dbReference>
<protein>
    <submittedName>
        <fullName evidence="1">Uncharacterized protein</fullName>
    </submittedName>
</protein>
<proteinExistence type="predicted"/>
<reference evidence="1 2" key="1">
    <citation type="journal article" date="2015" name="Biotechnol. Biofuels">
        <title>Enhanced degradation of softwood versus hardwood by the white-rot fungus Pycnoporus coccineus.</title>
        <authorList>
            <person name="Couturier M."/>
            <person name="Navarro D."/>
            <person name="Chevret D."/>
            <person name="Henrissat B."/>
            <person name="Piumi F."/>
            <person name="Ruiz-Duenas F.J."/>
            <person name="Martinez A.T."/>
            <person name="Grigoriev I.V."/>
            <person name="Riley R."/>
            <person name="Lipzen A."/>
            <person name="Berrin J.G."/>
            <person name="Master E.R."/>
            <person name="Rosso M.N."/>
        </authorList>
    </citation>
    <scope>NUCLEOTIDE SEQUENCE [LARGE SCALE GENOMIC DNA]</scope>
    <source>
        <strain evidence="1 2">BRFM310</strain>
    </source>
</reference>
<keyword evidence="2" id="KW-1185">Reference proteome</keyword>
<sequence length="120" mass="13249">MTTTTTPAKHLAERRFPQMHGSSFDAQISSEFDSDLRAIGLNKSRQPSRSALRMSYAFAVARSSGLRALLMLFDLAILMVPLLCSASLSHCQSGSQCSTSSRHSRWWTGRIHAVHARLVS</sequence>
<dbReference type="Proteomes" id="UP000193067">
    <property type="component" value="Unassembled WGS sequence"/>
</dbReference>
<evidence type="ECO:0000313" key="2">
    <source>
        <dbReference type="Proteomes" id="UP000193067"/>
    </source>
</evidence>